<dbReference type="Gene3D" id="1.10.3210.10">
    <property type="entry name" value="Hypothetical protein af1432"/>
    <property type="match status" value="1"/>
</dbReference>
<evidence type="ECO:0000259" key="1">
    <source>
        <dbReference type="PROSITE" id="PS51832"/>
    </source>
</evidence>
<dbReference type="InterPro" id="IPR003607">
    <property type="entry name" value="HD/PDEase_dom"/>
</dbReference>
<dbReference type="AlphaFoldDB" id="A0A5S9QGE9"/>
<dbReference type="Pfam" id="PF11871">
    <property type="entry name" value="DUF3391"/>
    <property type="match status" value="1"/>
</dbReference>
<reference evidence="2 3" key="1">
    <citation type="submission" date="2019-11" db="EMBL/GenBank/DDBJ databases">
        <authorList>
            <person name="Holert J."/>
        </authorList>
    </citation>
    <scope>NUCLEOTIDE SEQUENCE [LARGE SCALE GENOMIC DNA]</scope>
    <source>
        <strain evidence="2">BC5_2</strain>
    </source>
</reference>
<dbReference type="Proteomes" id="UP000434580">
    <property type="component" value="Unassembled WGS sequence"/>
</dbReference>
<accession>A0A5S9QGE9</accession>
<dbReference type="InterPro" id="IPR021812">
    <property type="entry name" value="DUF3391"/>
</dbReference>
<dbReference type="Pfam" id="PF13487">
    <property type="entry name" value="HD_5"/>
    <property type="match status" value="1"/>
</dbReference>
<dbReference type="CDD" id="cd00077">
    <property type="entry name" value="HDc"/>
    <property type="match status" value="1"/>
</dbReference>
<organism evidence="2 3">
    <name type="scientific">BD1-7 clade bacterium</name>
    <dbReference type="NCBI Taxonomy" id="2029982"/>
    <lineage>
        <taxon>Bacteria</taxon>
        <taxon>Pseudomonadati</taxon>
        <taxon>Pseudomonadota</taxon>
        <taxon>Gammaproteobacteria</taxon>
        <taxon>Cellvibrionales</taxon>
        <taxon>Spongiibacteraceae</taxon>
        <taxon>BD1-7 clade</taxon>
    </lineage>
</organism>
<dbReference type="EMBL" id="CACSII010000019">
    <property type="protein sequence ID" value="CAA0117730.1"/>
    <property type="molecule type" value="Genomic_DNA"/>
</dbReference>
<dbReference type="InterPro" id="IPR037522">
    <property type="entry name" value="HD_GYP_dom"/>
</dbReference>
<evidence type="ECO:0000313" key="3">
    <source>
        <dbReference type="Proteomes" id="UP000434580"/>
    </source>
</evidence>
<sequence>MEVVEHKIPIGDLKIGMYVSRLDRPWLETPFKIQGLMIKHHEEILQLEKYCDHVFVDVLKGRSPADAKNNYIGRKPAPPPKYAFTPMDVRHGTYREAVNFEAESKNANQVSDDVNKALTTITQQISRGSAFEEKPVRNVASNIVSSVIRNPDVMAWLTRVRLTDDYLHHHSIRCSVWAALLGRHIGLRRLDLELLTQAMLLKDIGKTRLPDEIISKDERSLNTEQRVIYRKHVAMSVQLIRQISGINPKIFPIIGAHRERYDGSGYPRQLKGDSIPLLAIIGGLATYYDELTNPRDIRTSISPSSAVNLLYEKRNTLFQEDIVVEFIQALGLYPAGSIVELNTGELAVVVEQYSERRLRPRIVVVTDKQKTPLANMNSVDLLEDALAPQEKQQLDKKSKRAKLPLVYIVRDLHQDEYPLDLLRVKEKLFIPNKKRFGFFSFK</sequence>
<evidence type="ECO:0000313" key="2">
    <source>
        <dbReference type="EMBL" id="CAA0117730.1"/>
    </source>
</evidence>
<protein>
    <submittedName>
        <fullName evidence="2">Cyclic di-GMP phosphodiesterase</fullName>
        <ecNumber evidence="2">3.1.4.-</ecNumber>
    </submittedName>
</protein>
<feature type="domain" description="HD-GYP" evidence="1">
    <location>
        <begin position="145"/>
        <end position="342"/>
    </location>
</feature>
<dbReference type="SUPFAM" id="SSF109604">
    <property type="entry name" value="HD-domain/PDEase-like"/>
    <property type="match status" value="1"/>
</dbReference>
<proteinExistence type="predicted"/>
<name>A0A5S9QGE9_9GAMM</name>
<dbReference type="PANTHER" id="PTHR43155">
    <property type="entry name" value="CYCLIC DI-GMP PHOSPHODIESTERASE PA4108-RELATED"/>
    <property type="match status" value="1"/>
</dbReference>
<dbReference type="GO" id="GO:0008081">
    <property type="term" value="F:phosphoric diester hydrolase activity"/>
    <property type="evidence" value="ECO:0007669"/>
    <property type="project" value="UniProtKB-ARBA"/>
</dbReference>
<dbReference type="PANTHER" id="PTHR43155:SF2">
    <property type="entry name" value="CYCLIC DI-GMP PHOSPHODIESTERASE PA4108"/>
    <property type="match status" value="1"/>
</dbReference>
<keyword evidence="2" id="KW-0378">Hydrolase</keyword>
<dbReference type="PROSITE" id="PS51832">
    <property type="entry name" value="HD_GYP"/>
    <property type="match status" value="1"/>
</dbReference>
<gene>
    <name evidence="2" type="ORF">DPBNPPHM_02324</name>
</gene>
<dbReference type="EC" id="3.1.4.-" evidence="2"/>